<dbReference type="InterPro" id="IPR032876">
    <property type="entry name" value="J_dom"/>
</dbReference>
<dbReference type="Proteomes" id="UP001251857">
    <property type="component" value="Unassembled WGS sequence"/>
</dbReference>
<dbReference type="Pfam" id="PF13550">
    <property type="entry name" value="Phage-tail_3"/>
    <property type="match status" value="1"/>
</dbReference>
<name>A0ABU3C0M0_9GAMM</name>
<accession>A0ABU3C0M0</accession>
<organism evidence="3 4">
    <name type="scientific">Spectribacter hydrogenoxidans</name>
    <dbReference type="NCBI Taxonomy" id="3075608"/>
    <lineage>
        <taxon>Bacteria</taxon>
        <taxon>Pseudomonadati</taxon>
        <taxon>Pseudomonadota</taxon>
        <taxon>Gammaproteobacteria</taxon>
        <taxon>Salinisphaerales</taxon>
        <taxon>Salinisphaeraceae</taxon>
        <taxon>Spectribacter</taxon>
    </lineage>
</organism>
<dbReference type="InterPro" id="IPR056490">
    <property type="entry name" value="Rcc01698_C"/>
</dbReference>
<gene>
    <name evidence="3" type="ORF">RM532_09055</name>
</gene>
<comment type="caution">
    <text evidence="3">The sequence shown here is derived from an EMBL/GenBank/DDBJ whole genome shotgun (WGS) entry which is preliminary data.</text>
</comment>
<evidence type="ECO:0000259" key="1">
    <source>
        <dbReference type="Pfam" id="PF13550"/>
    </source>
</evidence>
<dbReference type="Pfam" id="PF23666">
    <property type="entry name" value="Rcc01698_C"/>
    <property type="match status" value="1"/>
</dbReference>
<evidence type="ECO:0000313" key="4">
    <source>
        <dbReference type="Proteomes" id="UP001251857"/>
    </source>
</evidence>
<proteinExistence type="predicted"/>
<feature type="domain" description="Tip attachment protein J" evidence="1">
    <location>
        <begin position="532"/>
        <end position="691"/>
    </location>
</feature>
<reference evidence="3 4" key="1">
    <citation type="submission" date="2023-09" db="EMBL/GenBank/DDBJ databases">
        <authorList>
            <person name="Rey-Velasco X."/>
        </authorList>
    </citation>
    <scope>NUCLEOTIDE SEQUENCE [LARGE SCALE GENOMIC DNA]</scope>
    <source>
        <strain evidence="3 4">W335</strain>
    </source>
</reference>
<dbReference type="EMBL" id="JAVRIB010000008">
    <property type="protein sequence ID" value="MDT0635107.1"/>
    <property type="molecule type" value="Genomic_DNA"/>
</dbReference>
<keyword evidence="4" id="KW-1185">Reference proteome</keyword>
<feature type="domain" description="Rcc01698-like C-terminal" evidence="2">
    <location>
        <begin position="787"/>
        <end position="889"/>
    </location>
</feature>
<sequence length="1047" mass="113460">MAMVLGTKRVAGQLWDADDIREVKKEEGGGKGGGGPSVTTYEYFGTFMMFIAEVPEKGLAYKVRRVWRNKKLVYDRSVEPGEEETPEDQVDGFADIGSAVDYVSQAKSDVFENYVTFYDGATDQEPDPTLEALHGAGNVPAYRGMAYMVAKDMPLADTGNQIGSYEFEVVLEGGDDLLWNEQVRGRQLFPWGVGPDPRNGRNLHEYLLSQPYDAGSESNSLSDTVGNEASLKPDVIGWSSDPPPNGAMQTGHPGELYRLWLHMNVPVSAADVDLGDGYARDALYGIALGTIAFSNYTTSSTSPRPGFMVMVSYPAGSSGDVAREALPGGLDWELFSVEPGHPEFTDSTYVASFVCLNNYVRCNRVPQYPASNCDGPNTKPLPEAPEWCIDVITGKVFPNVAYVVENGPTQATFYTLQNYQFESSSGGAVTKYPLDPTIRADDPRNNEAFWRTAATNASARFVSAVDDYGSSYPVGVQSAAVGSFDLEAVIANPITLAEALRLIHKRAGITSSQIDTTAFGDKALWGITIQGGTARSYIEALRTWGWFDWIESDGKLKGVPRGSDPVMTVDADDLGASTSEPVPRLQQERTEDLELPERVRIRYPSLNAAYQPGQQTSERLVTESRQVVDVDMSVADTDAHAAQAANIVANEQWRARMGRELSLPRQYDRLEPADVFTLTLDGVIYRLRVEEKTYQGAVQLRVVDDEAAEYTSEALAGTVLGGGTLGPLAGPTEIQVLDLPALDDAHDSAGYYIAAWGYTDGWGGCVVQRSSDGGETFANLVTITDRATVGEIVAPPAAALSTIIDEGGFIDVEMIAGDLADTNELAFLNGTANVAAIGAPGRWNIVSFRDVEDLDVGGERTRYRLTYLLQGRLGTEHAIGDTQLGDRFVLLNTALSRVSGVTNAVGVSQLLRGVTFGTDAANADNEPNTPQGVALKPWAPAHLVGQRDDGGNLLITWTRRTRLGGGWQTTPLYEQFVRFEIDVLDSATKAVVNTYTVPFLTDFESTEYLYTDSQQTTDFGSAQSSVLVRLYQISATVGRGYVAEATL</sequence>
<dbReference type="RefSeq" id="WP_311652964.1">
    <property type="nucleotide sequence ID" value="NZ_JAVRIB010000008.1"/>
</dbReference>
<evidence type="ECO:0000259" key="2">
    <source>
        <dbReference type="Pfam" id="PF23666"/>
    </source>
</evidence>
<protein>
    <submittedName>
        <fullName evidence="3">Phage tail protein</fullName>
    </submittedName>
</protein>
<evidence type="ECO:0000313" key="3">
    <source>
        <dbReference type="EMBL" id="MDT0635107.1"/>
    </source>
</evidence>